<dbReference type="InParanoid" id="B9RIA9"/>
<evidence type="ECO:0000313" key="1">
    <source>
        <dbReference type="EMBL" id="EEF48881.1"/>
    </source>
</evidence>
<evidence type="ECO:0000313" key="2">
    <source>
        <dbReference type="Proteomes" id="UP000008311"/>
    </source>
</evidence>
<gene>
    <name evidence="1" type="ORF">RCOM_1577440</name>
</gene>
<organism evidence="1 2">
    <name type="scientific">Ricinus communis</name>
    <name type="common">Castor bean</name>
    <dbReference type="NCBI Taxonomy" id="3988"/>
    <lineage>
        <taxon>Eukaryota</taxon>
        <taxon>Viridiplantae</taxon>
        <taxon>Streptophyta</taxon>
        <taxon>Embryophyta</taxon>
        <taxon>Tracheophyta</taxon>
        <taxon>Spermatophyta</taxon>
        <taxon>Magnoliopsida</taxon>
        <taxon>eudicotyledons</taxon>
        <taxon>Gunneridae</taxon>
        <taxon>Pentapetalae</taxon>
        <taxon>rosids</taxon>
        <taxon>fabids</taxon>
        <taxon>Malpighiales</taxon>
        <taxon>Euphorbiaceae</taxon>
        <taxon>Acalyphoideae</taxon>
        <taxon>Acalypheae</taxon>
        <taxon>Ricinus</taxon>
    </lineage>
</organism>
<dbReference type="Proteomes" id="UP000008311">
    <property type="component" value="Unassembled WGS sequence"/>
</dbReference>
<reference evidence="2" key="1">
    <citation type="journal article" date="2010" name="Nat. Biotechnol.">
        <title>Draft genome sequence of the oilseed species Ricinus communis.</title>
        <authorList>
            <person name="Chan A.P."/>
            <person name="Crabtree J."/>
            <person name="Zhao Q."/>
            <person name="Lorenzi H."/>
            <person name="Orvis J."/>
            <person name="Puiu D."/>
            <person name="Melake-Berhan A."/>
            <person name="Jones K.M."/>
            <person name="Redman J."/>
            <person name="Chen G."/>
            <person name="Cahoon E.B."/>
            <person name="Gedil M."/>
            <person name="Stanke M."/>
            <person name="Haas B.J."/>
            <person name="Wortman J.R."/>
            <person name="Fraser-Liggett C.M."/>
            <person name="Ravel J."/>
            <person name="Rabinowicz P.D."/>
        </authorList>
    </citation>
    <scope>NUCLEOTIDE SEQUENCE [LARGE SCALE GENOMIC DNA]</scope>
    <source>
        <strain evidence="2">cv. Hale</strain>
    </source>
</reference>
<dbReference type="AlphaFoldDB" id="B9RIA9"/>
<sequence length="77" mass="9393">MSRRKNVRRDNYTQPFGNWYQHIRNWKAMEAIRNYEEIMKEQIKSDEETTIGVISSCERLEELKLGREFNDILKKLN</sequence>
<protein>
    <submittedName>
        <fullName evidence="1">Uncharacterized protein</fullName>
    </submittedName>
</protein>
<accession>B9RIA9</accession>
<keyword evidence="2" id="KW-1185">Reference proteome</keyword>
<name>B9RIA9_RICCO</name>
<dbReference type="EMBL" id="EQ973781">
    <property type="protein sequence ID" value="EEF48881.1"/>
    <property type="molecule type" value="Genomic_DNA"/>
</dbReference>
<proteinExistence type="predicted"/>